<sequence>MTVYNSPTHIFSIDDITGTFSGLTFADDPGFLDLTGSVVTPYIDKDGNELYGIDSEFGFYVNDFLGADQKVLDGDYAEGFAGNIFDPSDSTSVIGLALRNAETDVFRSGAPLGTWSLGLGGATVKASTEHYNTMADVLSDQAFPGDPDAIAPLDNDLKMLDLRPTGPDGALEPGLVHEYYVEELTEALQRAIDNVGGTDTLHSDIDFDRDGINDAFTTRTVTLDYDTDGDGTVEKIEVGGIDLDNDGTADVVDSFLNGFGAPADLVDLLEPNESSVTYDIAYSTDYSVTLKDDGKLLYRWGEAVKRPNDIRMEVNLELPEEWTEDLDENGIADILENGSEGFKITRAELIIVHDITNNPNDQVRPEDYENEAAIGRLPSHYIVTDPDDATNTLWVSPVDSYNGEGDLLASYFKLTPTGEIDLGAGGTAVYDPDGALVGYRNEDMSGTPIGTVLRDMALADAAADADLTFESSDLVSGFTAAWYTTVDREPFEWSYDMFPDDPYKNVYESFRSPEDAALEGYTEEALVSGPRWRLTPNKFGQDLPGLEVPLTPNTPPPYQKDNIKYETGELTTTTLNLLDWGEDADGDGIPDPSPLGTSLGWMTIDPGRLDVDADGIIDEGWQQVNGSLNAGDEMPEGLILSAITPNGVILEQDFLDTAVYLKGDRQDSANLYDIRLVIEYEPILEQVTMGAVQGLSVNHIERVVNYQDGATFAAPVVFLTPTTRDGFQPASITVSSVTSTGASMRLEEPDYLDGWHNPEGVSMLTLEEGNWTLEDGTRLEVGTVDLAAGSTSSFAAVTFDEAFDEVPTVIVQLQTDNGADWAIARVQNVTTTGFEVAIQEEEASDGVHSAEVVGWVALDASAPSGVIDWGGIGAQAFTMDQGVSHAGGSFTFDEAVGLDPLVSAGIASFFGADPAILRLNDLSDDGSVATADFLAQEEKSADDELWHALEDVSGIAFETAGLLTAGETPTVEAFDFV</sequence>
<dbReference type="EMBL" id="JAEHHL010000012">
    <property type="protein sequence ID" value="MBK0400962.1"/>
    <property type="molecule type" value="Genomic_DNA"/>
</dbReference>
<dbReference type="RefSeq" id="WP_200612842.1">
    <property type="nucleotide sequence ID" value="NZ_JAEHHL010000012.1"/>
</dbReference>
<protein>
    <recommendedName>
        <fullName evidence="1">H-type lectin domain-containing protein</fullName>
    </recommendedName>
</protein>
<reference evidence="2" key="1">
    <citation type="submission" date="2020-12" db="EMBL/GenBank/DDBJ databases">
        <title>Bacterial taxonomy.</title>
        <authorList>
            <person name="Pan X."/>
        </authorList>
    </citation>
    <scope>NUCLEOTIDE SEQUENCE</scope>
    <source>
        <strain evidence="2">M0105</strain>
    </source>
</reference>
<dbReference type="GO" id="GO:0007155">
    <property type="term" value="P:cell adhesion"/>
    <property type="evidence" value="ECO:0007669"/>
    <property type="project" value="InterPro"/>
</dbReference>
<dbReference type="SUPFAM" id="SSF141086">
    <property type="entry name" value="Agglutinin HPA-like"/>
    <property type="match status" value="1"/>
</dbReference>
<keyword evidence="3" id="KW-1185">Reference proteome</keyword>
<dbReference type="PROSITE" id="PS00018">
    <property type="entry name" value="EF_HAND_1"/>
    <property type="match status" value="1"/>
</dbReference>
<accession>A0A8J7SHT8</accession>
<feature type="domain" description="H-type lectin" evidence="1">
    <location>
        <begin position="796"/>
        <end position="844"/>
    </location>
</feature>
<dbReference type="Proteomes" id="UP000655420">
    <property type="component" value="Unassembled WGS sequence"/>
</dbReference>
<evidence type="ECO:0000313" key="2">
    <source>
        <dbReference type="EMBL" id="MBK0400962.1"/>
    </source>
</evidence>
<dbReference type="InterPro" id="IPR018247">
    <property type="entry name" value="EF_Hand_1_Ca_BS"/>
</dbReference>
<dbReference type="GO" id="GO:0030246">
    <property type="term" value="F:carbohydrate binding"/>
    <property type="evidence" value="ECO:0007669"/>
    <property type="project" value="InterPro"/>
</dbReference>
<evidence type="ECO:0000313" key="3">
    <source>
        <dbReference type="Proteomes" id="UP000655420"/>
    </source>
</evidence>
<evidence type="ECO:0000259" key="1">
    <source>
        <dbReference type="Pfam" id="PF09458"/>
    </source>
</evidence>
<organism evidence="2 3">
    <name type="scientific">Thermohalobaculum xanthum</name>
    <dbReference type="NCBI Taxonomy" id="2753746"/>
    <lineage>
        <taxon>Bacteria</taxon>
        <taxon>Pseudomonadati</taxon>
        <taxon>Pseudomonadota</taxon>
        <taxon>Alphaproteobacteria</taxon>
        <taxon>Rhodobacterales</taxon>
        <taxon>Paracoccaceae</taxon>
        <taxon>Thermohalobaculum</taxon>
    </lineage>
</organism>
<name>A0A8J7SHT8_9RHOB</name>
<dbReference type="Pfam" id="PF09458">
    <property type="entry name" value="H_lectin"/>
    <property type="match status" value="1"/>
</dbReference>
<dbReference type="InterPro" id="IPR037221">
    <property type="entry name" value="H-type_lectin_dom_sf"/>
</dbReference>
<comment type="caution">
    <text evidence="2">The sequence shown here is derived from an EMBL/GenBank/DDBJ whole genome shotgun (WGS) entry which is preliminary data.</text>
</comment>
<dbReference type="Gene3D" id="2.60.40.2080">
    <property type="match status" value="1"/>
</dbReference>
<dbReference type="AlphaFoldDB" id="A0A8J7SHT8"/>
<dbReference type="InterPro" id="IPR019019">
    <property type="entry name" value="H-type_lectin_domain"/>
</dbReference>
<proteinExistence type="predicted"/>
<gene>
    <name evidence="2" type="ORF">H0I76_17320</name>
</gene>